<organism evidence="1 2">
    <name type="scientific">Pseudonocardia lutea</name>
    <dbReference type="NCBI Taxonomy" id="2172015"/>
    <lineage>
        <taxon>Bacteria</taxon>
        <taxon>Bacillati</taxon>
        <taxon>Actinomycetota</taxon>
        <taxon>Actinomycetes</taxon>
        <taxon>Pseudonocardiales</taxon>
        <taxon>Pseudonocardiaceae</taxon>
        <taxon>Pseudonocardia</taxon>
    </lineage>
</organism>
<reference evidence="2" key="1">
    <citation type="journal article" date="2019" name="Int. J. Syst. Evol. Microbiol.">
        <title>The Global Catalogue of Microorganisms (GCM) 10K type strain sequencing project: providing services to taxonomists for standard genome sequencing and annotation.</title>
        <authorList>
            <consortium name="The Broad Institute Genomics Platform"/>
            <consortium name="The Broad Institute Genome Sequencing Center for Infectious Disease"/>
            <person name="Wu L."/>
            <person name="Ma J."/>
        </authorList>
    </citation>
    <scope>NUCLEOTIDE SEQUENCE [LARGE SCALE GENOMIC DNA]</scope>
    <source>
        <strain evidence="2">CGMCC 4.7397</strain>
    </source>
</reference>
<dbReference type="Proteomes" id="UP001596119">
    <property type="component" value="Unassembled WGS sequence"/>
</dbReference>
<evidence type="ECO:0000313" key="2">
    <source>
        <dbReference type="Proteomes" id="UP001596119"/>
    </source>
</evidence>
<sequence length="311" mass="33798">MDSHGLRTRRSLLDDGFTPAEIRRLRTSGSLLPVRRGTYTEPGDRRLETPETRHALQVRATLPVLAKGSVVSHASAAVLHGLRLWAVRLDRVHVTRDATSGGRTSRRFHLHTARLRADEVVEIDGIAVTSLARTAVDLARTLPYEQAVVAVDSAFDIRRGRTPGRAPLARSDWDEAISRAAGWPGGPAAGRVGRFAADGAESAGESRSRIAIAAAGLPPPVLQLAVPGTARGVDGRVDFAWRDQRVVGEFDGRVKYGRLLAPGQEAGDVVFAEKIREDAIRAAGWTVLRWTWGELREFDPVAARLRRALDG</sequence>
<keyword evidence="2" id="KW-1185">Reference proteome</keyword>
<dbReference type="EMBL" id="JBHSQK010000017">
    <property type="protein sequence ID" value="MFC5948404.1"/>
    <property type="molecule type" value="Genomic_DNA"/>
</dbReference>
<protein>
    <recommendedName>
        <fullName evidence="3">Transcriptional regulator, AbiEi antitoxin, Type IV TA system</fullName>
    </recommendedName>
</protein>
<evidence type="ECO:0000313" key="1">
    <source>
        <dbReference type="EMBL" id="MFC5948404.1"/>
    </source>
</evidence>
<evidence type="ECO:0008006" key="3">
    <source>
        <dbReference type="Google" id="ProtNLM"/>
    </source>
</evidence>
<comment type="caution">
    <text evidence="1">The sequence shown here is derived from an EMBL/GenBank/DDBJ whole genome shotgun (WGS) entry which is preliminary data.</text>
</comment>
<gene>
    <name evidence="1" type="ORF">ACFQH9_08980</name>
</gene>
<accession>A0ABW1I7Q1</accession>
<dbReference type="RefSeq" id="WP_379565459.1">
    <property type="nucleotide sequence ID" value="NZ_JBHSQK010000017.1"/>
</dbReference>
<proteinExistence type="predicted"/>
<name>A0ABW1I7Q1_9PSEU</name>